<evidence type="ECO:0000256" key="2">
    <source>
        <dbReference type="SAM" id="MobiDB-lite"/>
    </source>
</evidence>
<dbReference type="GO" id="GO:0006139">
    <property type="term" value="P:nucleobase-containing compound metabolic process"/>
    <property type="evidence" value="ECO:0007669"/>
    <property type="project" value="InterPro"/>
</dbReference>
<feature type="coiled-coil region" evidence="1">
    <location>
        <begin position="805"/>
        <end position="832"/>
    </location>
</feature>
<dbReference type="SUPFAM" id="SSF52540">
    <property type="entry name" value="P-loop containing nucleoside triphosphate hydrolases"/>
    <property type="match status" value="2"/>
</dbReference>
<dbReference type="InterPro" id="IPR006555">
    <property type="entry name" value="ATP-dep_Helicase_C"/>
</dbReference>
<dbReference type="Proteomes" id="UP000501452">
    <property type="component" value="Chromosome"/>
</dbReference>
<dbReference type="Pfam" id="PF13307">
    <property type="entry name" value="Helicase_C_2"/>
    <property type="match status" value="1"/>
</dbReference>
<evidence type="ECO:0000313" key="4">
    <source>
        <dbReference type="EMBL" id="QIN84648.1"/>
    </source>
</evidence>
<dbReference type="Gene3D" id="3.40.50.300">
    <property type="entry name" value="P-loop containing nucleotide triphosphate hydrolases"/>
    <property type="match status" value="2"/>
</dbReference>
<gene>
    <name evidence="4" type="ORF">GBA63_19820</name>
</gene>
<dbReference type="SMART" id="SM00491">
    <property type="entry name" value="HELICc2"/>
    <property type="match status" value="1"/>
</dbReference>
<keyword evidence="1" id="KW-0175">Coiled coil</keyword>
<evidence type="ECO:0000313" key="5">
    <source>
        <dbReference type="Proteomes" id="UP000501452"/>
    </source>
</evidence>
<dbReference type="AlphaFoldDB" id="A0A6G8QDY6"/>
<keyword evidence="4" id="KW-0347">Helicase</keyword>
<evidence type="ECO:0000256" key="1">
    <source>
        <dbReference type="SAM" id="Coils"/>
    </source>
</evidence>
<keyword evidence="4" id="KW-0378">Hydrolase</keyword>
<dbReference type="SMART" id="SM00487">
    <property type="entry name" value="DEXDc"/>
    <property type="match status" value="1"/>
</dbReference>
<dbReference type="PROSITE" id="PS51192">
    <property type="entry name" value="HELICASE_ATP_BIND_1"/>
    <property type="match status" value="1"/>
</dbReference>
<feature type="domain" description="Helicase ATP-binding" evidence="3">
    <location>
        <begin position="52"/>
        <end position="314"/>
    </location>
</feature>
<dbReference type="RefSeq" id="WP_166179045.1">
    <property type="nucleotide sequence ID" value="NZ_CP045119.1"/>
</dbReference>
<reference evidence="4 5" key="1">
    <citation type="submission" date="2019-10" db="EMBL/GenBank/DDBJ databases">
        <title>Rubrobacter sp nov SCSIO 52090 isolated from a deep-sea sediment in the South China Sea.</title>
        <authorList>
            <person name="Chen R.W."/>
        </authorList>
    </citation>
    <scope>NUCLEOTIDE SEQUENCE [LARGE SCALE GENOMIC DNA]</scope>
    <source>
        <strain evidence="4 5">SCSIO 52909</strain>
    </source>
</reference>
<dbReference type="GO" id="GO:0016818">
    <property type="term" value="F:hydrolase activity, acting on acid anhydrides, in phosphorus-containing anhydrides"/>
    <property type="evidence" value="ECO:0007669"/>
    <property type="project" value="InterPro"/>
</dbReference>
<dbReference type="Pfam" id="PF00270">
    <property type="entry name" value="DEAD"/>
    <property type="match status" value="1"/>
</dbReference>
<dbReference type="InterPro" id="IPR011545">
    <property type="entry name" value="DEAD/DEAH_box_helicase_dom"/>
</dbReference>
<dbReference type="InterPro" id="IPR014001">
    <property type="entry name" value="Helicase_ATP-bd"/>
</dbReference>
<name>A0A6G8QDY6_9ACTN</name>
<protein>
    <submittedName>
        <fullName evidence="4">DEAD/DEAH box helicase</fullName>
    </submittedName>
</protein>
<keyword evidence="4" id="KW-0547">Nucleotide-binding</keyword>
<evidence type="ECO:0000259" key="3">
    <source>
        <dbReference type="PROSITE" id="PS51192"/>
    </source>
</evidence>
<dbReference type="InterPro" id="IPR027417">
    <property type="entry name" value="P-loop_NTPase"/>
</dbReference>
<keyword evidence="4" id="KW-0067">ATP-binding</keyword>
<dbReference type="GO" id="GO:0004386">
    <property type="term" value="F:helicase activity"/>
    <property type="evidence" value="ECO:0007669"/>
    <property type="project" value="UniProtKB-KW"/>
</dbReference>
<sequence>MTEQRPRRSGFRRVGASTTRPPDPETLFKDLRKAPGIQYLWSHQADILREYDERYPNKRDVALELPTGTGKTLIGLLIAEYRRRKFDERALYLCPTRQLAWQVGEHARTYGIEARVLLPREYEGLNDFHLGNAVGVSTYSAIFNTNPRIEEPKTVVLDDAHAAEDYVASLWSVSISRNEMGPLYRRCLRLLEPEMEEAFVEGMLDDDASPAVRARVDMLPHPRFSERAAEIRGLLDEGLDERTAERYPWSMIRGHLHACCLFVSWQGLLLRPLVPPTLTHPPFESANQRVYMSATLGEGGELERIIGVPRIERIPAPKGWEKQGSGRRLFLFPNLSMGGEDVEEATALAATESGRTLALTPTASAASVAKERFSSRGITVLSSGDVGESLEPFTSRTNVALVLANRYDGIDLPDEACRLLVMDGLPAATNLQERFLLTRLGADSLLRDRLRTRFTQGAGRCSRNDSDFAVVLAVGQRLFDFCAKRENRSGMHPELQAELEYGIENSYDLDPEGLLELVRLFREQGEEADTVDQNIRDLREKAQKIPDPVAGVLMEAAPKEVSFAYDLWRKDYAEALEKARGVSDSLSGGRETAAYRAWWHYLAGSAAWMAGQEQEDQDLLAKARDLFGRAARASRSVSWFAELSREVDPGARPSSSDVRTARACESVFQTLSGLGFHGRRFDRKVAELNDLIGKDDSSSFERGLEMLGSLLGFESSRRSDEDGAPDGVWLLGDGLAVALEAKSDETPENAISINTVRQAGTHSNWVGNNCHVATDAEVITVLASPRTTIKENAAQNAGDLYYVRIDELRDLAERLEATLRRIRSLTSDAEREAAVEVIREELDRAALLPTPLLGFLMRTPLRTLPLSG</sequence>
<feature type="region of interest" description="Disordered" evidence="2">
    <location>
        <begin position="1"/>
        <end position="27"/>
    </location>
</feature>
<dbReference type="GO" id="GO:0005524">
    <property type="term" value="F:ATP binding"/>
    <property type="evidence" value="ECO:0007669"/>
    <property type="project" value="InterPro"/>
</dbReference>
<dbReference type="KEGG" id="rub:GBA63_19820"/>
<proteinExistence type="predicted"/>
<dbReference type="GO" id="GO:0003676">
    <property type="term" value="F:nucleic acid binding"/>
    <property type="evidence" value="ECO:0007669"/>
    <property type="project" value="InterPro"/>
</dbReference>
<organism evidence="4 5">
    <name type="scientific">Rubrobacter tropicus</name>
    <dbReference type="NCBI Taxonomy" id="2653851"/>
    <lineage>
        <taxon>Bacteria</taxon>
        <taxon>Bacillati</taxon>
        <taxon>Actinomycetota</taxon>
        <taxon>Rubrobacteria</taxon>
        <taxon>Rubrobacterales</taxon>
        <taxon>Rubrobacteraceae</taxon>
        <taxon>Rubrobacter</taxon>
    </lineage>
</organism>
<accession>A0A6G8QDY6</accession>
<keyword evidence="5" id="KW-1185">Reference proteome</keyword>
<dbReference type="EMBL" id="CP045119">
    <property type="protein sequence ID" value="QIN84648.1"/>
    <property type="molecule type" value="Genomic_DNA"/>
</dbReference>